<comment type="caution">
    <text evidence="2">The sequence shown here is derived from an EMBL/GenBank/DDBJ whole genome shotgun (WGS) entry which is preliminary data.</text>
</comment>
<dbReference type="InterPro" id="IPR006342">
    <property type="entry name" value="FkbM_mtfrase"/>
</dbReference>
<dbReference type="Gene3D" id="3.40.50.150">
    <property type="entry name" value="Vaccinia Virus protein VP39"/>
    <property type="match status" value="1"/>
</dbReference>
<dbReference type="GO" id="GO:0016197">
    <property type="term" value="P:endosomal transport"/>
    <property type="evidence" value="ECO:0007669"/>
    <property type="project" value="TreeGrafter"/>
</dbReference>
<dbReference type="GO" id="GO:0031902">
    <property type="term" value="C:late endosome membrane"/>
    <property type="evidence" value="ECO:0007669"/>
    <property type="project" value="TreeGrafter"/>
</dbReference>
<accession>A0AAN8X317</accession>
<keyword evidence="3" id="KW-1185">Reference proteome</keyword>
<dbReference type="SUPFAM" id="SSF53335">
    <property type="entry name" value="S-adenosyl-L-methionine-dependent methyltransferases"/>
    <property type="match status" value="1"/>
</dbReference>
<dbReference type="Pfam" id="PF05050">
    <property type="entry name" value="Methyltransf_21"/>
    <property type="match status" value="1"/>
</dbReference>
<proteinExistence type="predicted"/>
<dbReference type="GO" id="GO:0005789">
    <property type="term" value="C:endoplasmic reticulum membrane"/>
    <property type="evidence" value="ECO:0007669"/>
    <property type="project" value="TreeGrafter"/>
</dbReference>
<evidence type="ECO:0000313" key="3">
    <source>
        <dbReference type="Proteomes" id="UP001381693"/>
    </source>
</evidence>
<dbReference type="GO" id="GO:0005794">
    <property type="term" value="C:Golgi apparatus"/>
    <property type="evidence" value="ECO:0007669"/>
    <property type="project" value="TreeGrafter"/>
</dbReference>
<dbReference type="GO" id="GO:0005886">
    <property type="term" value="C:plasma membrane"/>
    <property type="evidence" value="ECO:0007669"/>
    <property type="project" value="TreeGrafter"/>
</dbReference>
<dbReference type="EMBL" id="JAXCGZ010015128">
    <property type="protein sequence ID" value="KAK7071150.1"/>
    <property type="molecule type" value="Genomic_DNA"/>
</dbReference>
<protein>
    <recommendedName>
        <fullName evidence="1">Methyltransferase FkbM domain-containing protein</fullName>
    </recommendedName>
</protein>
<dbReference type="PANTHER" id="PTHR34009:SF2">
    <property type="entry name" value="PROTEIN STAR"/>
    <property type="match status" value="1"/>
</dbReference>
<dbReference type="PANTHER" id="PTHR34009">
    <property type="entry name" value="PROTEIN STAR"/>
    <property type="match status" value="1"/>
</dbReference>
<reference evidence="2 3" key="1">
    <citation type="submission" date="2023-11" db="EMBL/GenBank/DDBJ databases">
        <title>Halocaridina rubra genome assembly.</title>
        <authorList>
            <person name="Smith C."/>
        </authorList>
    </citation>
    <scope>NUCLEOTIDE SEQUENCE [LARGE SCALE GENOMIC DNA]</scope>
    <source>
        <strain evidence="2">EP-1</strain>
        <tissue evidence="2">Whole</tissue>
    </source>
</reference>
<dbReference type="InterPro" id="IPR053202">
    <property type="entry name" value="EGF_Rcpt_Signaling_Reg"/>
</dbReference>
<organism evidence="2 3">
    <name type="scientific">Halocaridina rubra</name>
    <name type="common">Hawaiian red shrimp</name>
    <dbReference type="NCBI Taxonomy" id="373956"/>
    <lineage>
        <taxon>Eukaryota</taxon>
        <taxon>Metazoa</taxon>
        <taxon>Ecdysozoa</taxon>
        <taxon>Arthropoda</taxon>
        <taxon>Crustacea</taxon>
        <taxon>Multicrustacea</taxon>
        <taxon>Malacostraca</taxon>
        <taxon>Eumalacostraca</taxon>
        <taxon>Eucarida</taxon>
        <taxon>Decapoda</taxon>
        <taxon>Pleocyemata</taxon>
        <taxon>Caridea</taxon>
        <taxon>Atyoidea</taxon>
        <taxon>Atyidae</taxon>
        <taxon>Halocaridina</taxon>
    </lineage>
</organism>
<evidence type="ECO:0000259" key="1">
    <source>
        <dbReference type="Pfam" id="PF05050"/>
    </source>
</evidence>
<gene>
    <name evidence="2" type="ORF">SK128_009760</name>
</gene>
<dbReference type="Proteomes" id="UP001381693">
    <property type="component" value="Unassembled WGS sequence"/>
</dbReference>
<evidence type="ECO:0000313" key="2">
    <source>
        <dbReference type="EMBL" id="KAK7071150.1"/>
    </source>
</evidence>
<dbReference type="InterPro" id="IPR029063">
    <property type="entry name" value="SAM-dependent_MTases_sf"/>
</dbReference>
<feature type="domain" description="Methyltransferase FkbM" evidence="1">
    <location>
        <begin position="19"/>
        <end position="101"/>
    </location>
</feature>
<dbReference type="GO" id="GO:0006888">
    <property type="term" value="P:endoplasmic reticulum to Golgi vesicle-mediated transport"/>
    <property type="evidence" value="ECO:0007669"/>
    <property type="project" value="TreeGrafter"/>
</dbReference>
<name>A0AAN8X317_HALRR</name>
<dbReference type="AlphaFoldDB" id="A0AAN8X317"/>
<sequence>MRKPNTKIEALKSRLSMLSNSKKDEKPVITVQTLPLYSILKALNVTVVDFLSLDIEGYEVKILKTLPWDKVKFRLMCIEINHVPEGVHHLVKYLKGKGYQFLGKNIQDAWFGWPELLRKKSCAAC</sequence>